<evidence type="ECO:0000313" key="9">
    <source>
        <dbReference type="Proteomes" id="UP001628193"/>
    </source>
</evidence>
<evidence type="ECO:0000256" key="4">
    <source>
        <dbReference type="ARBA" id="ARBA00022679"/>
    </source>
</evidence>
<feature type="binding site" evidence="7">
    <location>
        <position position="173"/>
    </location>
    <ligand>
        <name>substrate</name>
    </ligand>
</feature>
<dbReference type="PANTHER" id="PTHR23417">
    <property type="entry name" value="3-DEOXY-D-MANNO-OCTULOSONIC-ACID TRANSFERASE/TRNA GUANINE-N 7 - -METHYLTRANSFERASE"/>
    <property type="match status" value="1"/>
</dbReference>
<feature type="binding site" evidence="7">
    <location>
        <position position="137"/>
    </location>
    <ligand>
        <name>S-adenosyl-L-methionine</name>
        <dbReference type="ChEBI" id="CHEBI:59789"/>
    </ligand>
</feature>
<dbReference type="InterPro" id="IPR003358">
    <property type="entry name" value="tRNA_(Gua-N-7)_MeTrfase_Trmb"/>
</dbReference>
<dbReference type="Proteomes" id="UP001628193">
    <property type="component" value="Unassembled WGS sequence"/>
</dbReference>
<name>A0ABQ0C5C7_9PROT</name>
<evidence type="ECO:0000256" key="1">
    <source>
        <dbReference type="ARBA" id="ARBA00000142"/>
    </source>
</evidence>
<dbReference type="InterPro" id="IPR055361">
    <property type="entry name" value="tRNA_methyltr_TrmB_bact"/>
</dbReference>
<evidence type="ECO:0000256" key="2">
    <source>
        <dbReference type="ARBA" id="ARBA00003015"/>
    </source>
</evidence>
<dbReference type="SUPFAM" id="SSF53335">
    <property type="entry name" value="S-adenosyl-L-methionine-dependent methyltransferases"/>
    <property type="match status" value="1"/>
</dbReference>
<comment type="caution">
    <text evidence="8">The sequence shown here is derived from an EMBL/GenBank/DDBJ whole genome shotgun (WGS) entry which is preliminary data.</text>
</comment>
<gene>
    <name evidence="7 8" type="primary">trmB</name>
    <name evidence="8" type="ORF">SIID45300_00388</name>
</gene>
<feature type="binding site" evidence="7">
    <location>
        <begin position="210"/>
        <end position="213"/>
    </location>
    <ligand>
        <name>substrate</name>
    </ligand>
</feature>
<dbReference type="Gene3D" id="3.40.50.150">
    <property type="entry name" value="Vaccinia Virus protein VP39"/>
    <property type="match status" value="1"/>
</dbReference>
<evidence type="ECO:0000313" key="8">
    <source>
        <dbReference type="EMBL" id="GAB0056088.1"/>
    </source>
</evidence>
<feature type="binding site" evidence="7">
    <location>
        <position position="114"/>
    </location>
    <ligand>
        <name>S-adenosyl-L-methionine</name>
        <dbReference type="ChEBI" id="CHEBI:59789"/>
    </ligand>
</feature>
<dbReference type="HAMAP" id="MF_01057">
    <property type="entry name" value="tRNA_methyltr_TrmB"/>
    <property type="match status" value="1"/>
</dbReference>
<dbReference type="PROSITE" id="PS51625">
    <property type="entry name" value="SAM_MT_TRMB"/>
    <property type="match status" value="1"/>
</dbReference>
<keyword evidence="9" id="KW-1185">Reference proteome</keyword>
<feature type="binding site" evidence="7">
    <location>
        <position position="141"/>
    </location>
    <ligand>
        <name>substrate</name>
    </ligand>
</feature>
<sequence>MPDPTQVWKPKVHGRKRGFVTPREKVWLDETLPLYLPPRAHSRAELLDALGADPERARLVVEIGFGNGQFLAPLAARHPEDRFIGIEVFQEGLAGLLRRLQRDAITNTRILPEDARLALRDAFPEHALDWVIINFPDPWPKKRHHKRRIVQPELLDLLVERLRPGGLLTLATDWAEYAEWMFEVLESHPGFVNLVAPERFGPRPDFWIETRFETKGVAAGRTIHHLAWQRRT</sequence>
<dbReference type="GO" id="GO:0008176">
    <property type="term" value="F:tRNA (guanine(46)-N7)-methyltransferase activity"/>
    <property type="evidence" value="ECO:0007669"/>
    <property type="project" value="UniProtKB-EC"/>
</dbReference>
<dbReference type="Pfam" id="PF02390">
    <property type="entry name" value="Methyltransf_4"/>
    <property type="match status" value="1"/>
</dbReference>
<comment type="similarity">
    <text evidence="7">Belongs to the class I-like SAM-binding methyltransferase superfamily. TrmB family.</text>
</comment>
<dbReference type="CDD" id="cd02440">
    <property type="entry name" value="AdoMet_MTases"/>
    <property type="match status" value="1"/>
</dbReference>
<keyword evidence="3 7" id="KW-0489">Methyltransferase</keyword>
<proteinExistence type="inferred from homology"/>
<dbReference type="EC" id="2.1.1.33" evidence="7"/>
<comment type="catalytic activity">
    <reaction evidence="1 7">
        <text>guanosine(46) in tRNA + S-adenosyl-L-methionine = N(7)-methylguanosine(46) in tRNA + S-adenosyl-L-homocysteine</text>
        <dbReference type="Rhea" id="RHEA:42708"/>
        <dbReference type="Rhea" id="RHEA-COMP:10188"/>
        <dbReference type="Rhea" id="RHEA-COMP:10189"/>
        <dbReference type="ChEBI" id="CHEBI:57856"/>
        <dbReference type="ChEBI" id="CHEBI:59789"/>
        <dbReference type="ChEBI" id="CHEBI:74269"/>
        <dbReference type="ChEBI" id="CHEBI:74480"/>
        <dbReference type="EC" id="2.1.1.33"/>
    </reaction>
</comment>
<comment type="pathway">
    <text evidence="7">tRNA modification; N(7)-methylguanine-tRNA biosynthesis.</text>
</comment>
<evidence type="ECO:0000256" key="5">
    <source>
        <dbReference type="ARBA" id="ARBA00022691"/>
    </source>
</evidence>
<comment type="function">
    <text evidence="2 7">Catalyzes the formation of N(7)-methylguanine at position 46 (m7G46) in tRNA.</text>
</comment>
<evidence type="ECO:0000256" key="7">
    <source>
        <dbReference type="HAMAP-Rule" id="MF_01057"/>
    </source>
</evidence>
<accession>A0ABQ0C5C7</accession>
<evidence type="ECO:0000256" key="6">
    <source>
        <dbReference type="ARBA" id="ARBA00022694"/>
    </source>
</evidence>
<protein>
    <recommendedName>
        <fullName evidence="7">tRNA (guanine-N(7)-)-methyltransferase</fullName>
        <ecNumber evidence="7">2.1.1.33</ecNumber>
    </recommendedName>
    <alternativeName>
        <fullName evidence="7">tRNA (guanine(46)-N(7))-methyltransferase</fullName>
    </alternativeName>
    <alternativeName>
        <fullName evidence="7">tRNA(m7G46)-methyltransferase</fullName>
    </alternativeName>
</protein>
<dbReference type="PANTHER" id="PTHR23417:SF14">
    <property type="entry name" value="PENTACOTRIPEPTIDE-REPEAT REGION OF PRORP DOMAIN-CONTAINING PROTEIN"/>
    <property type="match status" value="1"/>
</dbReference>
<dbReference type="EMBL" id="BAAFGK010000001">
    <property type="protein sequence ID" value="GAB0056088.1"/>
    <property type="molecule type" value="Genomic_DNA"/>
</dbReference>
<comment type="caution">
    <text evidence="7">Lacks conserved residue(s) required for the propagation of feature annotation.</text>
</comment>
<keyword evidence="5 7" id="KW-0949">S-adenosyl-L-methionine</keyword>
<keyword evidence="4 7" id="KW-0808">Transferase</keyword>
<keyword evidence="6 7" id="KW-0819">tRNA processing</keyword>
<organism evidence="8 9">
    <name type="scientific">Candidatus Magnetaquiglobus chichijimensis</name>
    <dbReference type="NCBI Taxonomy" id="3141448"/>
    <lineage>
        <taxon>Bacteria</taxon>
        <taxon>Pseudomonadati</taxon>
        <taxon>Pseudomonadota</taxon>
        <taxon>Magnetococcia</taxon>
        <taxon>Magnetococcales</taxon>
        <taxon>Candidatus Magnetaquicoccaceae</taxon>
        <taxon>Candidatus Magnetaquiglobus</taxon>
    </lineage>
</organism>
<feature type="binding site" evidence="7">
    <location>
        <position position="87"/>
    </location>
    <ligand>
        <name>S-adenosyl-L-methionine</name>
        <dbReference type="ChEBI" id="CHEBI:59789"/>
    </ligand>
</feature>
<dbReference type="InterPro" id="IPR029063">
    <property type="entry name" value="SAM-dependent_MTases_sf"/>
</dbReference>
<reference evidence="8 9" key="1">
    <citation type="submission" date="2024-09" db="EMBL/GenBank/DDBJ databases">
        <title>Draft genome sequence of Candidatus Magnetaquicoccaceae bacterium FCR-1.</title>
        <authorList>
            <person name="Shimoshige H."/>
            <person name="Shimamura S."/>
            <person name="Taoka A."/>
            <person name="Kobayashi H."/>
            <person name="Maekawa T."/>
        </authorList>
    </citation>
    <scope>NUCLEOTIDE SEQUENCE [LARGE SCALE GENOMIC DNA]</scope>
    <source>
        <strain evidence="8 9">FCR-1</strain>
    </source>
</reference>
<evidence type="ECO:0000256" key="3">
    <source>
        <dbReference type="ARBA" id="ARBA00022603"/>
    </source>
</evidence>
<dbReference type="NCBIfam" id="TIGR00091">
    <property type="entry name" value="tRNA (guanosine(46)-N7)-methyltransferase TrmB"/>
    <property type="match status" value="1"/>
</dbReference>
<feature type="binding site" evidence="7">
    <location>
        <position position="62"/>
    </location>
    <ligand>
        <name>S-adenosyl-L-methionine</name>
        <dbReference type="ChEBI" id="CHEBI:59789"/>
    </ligand>
</feature>